<protein>
    <recommendedName>
        <fullName evidence="5">Methyltransferase</fullName>
    </recommendedName>
</protein>
<sequence>MFPRGVFGWTWLLSVATTAGARPTMASSTTQFRTFTVVRKDFLNAVPVIHAGLKFKEPNEQDKIQKPYEIRCIPPEGMPRANFNASIVPNVPIYDMRPLVPSLSLDREGFQVTRLQSKLRYEEFFDEEKLKTVYAEEIRYYLLHTLGASVVFFHECVIRKSDETSSEDGSNLRNGYGQPATQVHGDYTLYEVTKLMGQVGGEKIADLIKTRRYQALNVWKPLRGPVKNWPLALCDAQTVDESDMIAFDEVYADDVLESYQVHYNPNQRWYYLSGQSTDEVLVFKSADSKVHGTVLHGAFRHPMYPHDEAGRESIELRALVIY</sequence>
<dbReference type="AlphaFoldDB" id="A0A2T5M743"/>
<keyword evidence="2" id="KW-0732">Signal</keyword>
<dbReference type="OrthoDB" id="412788at2759"/>
<dbReference type="NCBIfam" id="NF041278">
    <property type="entry name" value="CmcJ_NvfI_EfuI"/>
    <property type="match status" value="1"/>
</dbReference>
<evidence type="ECO:0000256" key="1">
    <source>
        <dbReference type="ARBA" id="ARBA00023604"/>
    </source>
</evidence>
<name>A0A2T5M743_9EURO</name>
<evidence type="ECO:0000313" key="4">
    <source>
        <dbReference type="Proteomes" id="UP000244073"/>
    </source>
</evidence>
<dbReference type="EMBL" id="MSFN02000001">
    <property type="protein sequence ID" value="PTU24352.1"/>
    <property type="molecule type" value="Genomic_DNA"/>
</dbReference>
<dbReference type="PANTHER" id="PTHR34598:SF3">
    <property type="entry name" value="OXIDOREDUCTASE AN1597"/>
    <property type="match status" value="1"/>
</dbReference>
<organism evidence="3 4">
    <name type="scientific">Aspergillus ochraceoroseus IBT 24754</name>
    <dbReference type="NCBI Taxonomy" id="1392256"/>
    <lineage>
        <taxon>Eukaryota</taxon>
        <taxon>Fungi</taxon>
        <taxon>Dikarya</taxon>
        <taxon>Ascomycota</taxon>
        <taxon>Pezizomycotina</taxon>
        <taxon>Eurotiomycetes</taxon>
        <taxon>Eurotiomycetidae</taxon>
        <taxon>Eurotiales</taxon>
        <taxon>Aspergillaceae</taxon>
        <taxon>Aspergillus</taxon>
        <taxon>Aspergillus subgen. Nidulantes</taxon>
    </lineage>
</organism>
<gene>
    <name evidence="3" type="ORF">P175DRAFT_0527815</name>
</gene>
<dbReference type="InterPro" id="IPR044053">
    <property type="entry name" value="AsaB-like"/>
</dbReference>
<comment type="caution">
    <text evidence="3">The sequence shown here is derived from an EMBL/GenBank/DDBJ whole genome shotgun (WGS) entry which is preliminary data.</text>
</comment>
<comment type="similarity">
    <text evidence="1">Belongs to the asaB hydroxylase/desaturase family.</text>
</comment>
<dbReference type="Proteomes" id="UP000244073">
    <property type="component" value="Unassembled WGS sequence"/>
</dbReference>
<proteinExistence type="inferred from homology"/>
<feature type="signal peptide" evidence="2">
    <location>
        <begin position="1"/>
        <end position="21"/>
    </location>
</feature>
<reference evidence="3 4" key="1">
    <citation type="journal article" date="2018" name="Proc. Natl. Acad. Sci. U.S.A.">
        <title>Linking secondary metabolites to gene clusters through genome sequencing of six diverse Aspergillus species.</title>
        <authorList>
            <person name="Kaerboelling I."/>
            <person name="Vesth T.C."/>
            <person name="Frisvad J.C."/>
            <person name="Nybo J.L."/>
            <person name="Theobald S."/>
            <person name="Kuo A."/>
            <person name="Bowyer P."/>
            <person name="Matsuda Y."/>
            <person name="Mondo S."/>
            <person name="Lyhne E.K."/>
            <person name="Kogle M.E."/>
            <person name="Clum A."/>
            <person name="Lipzen A."/>
            <person name="Salamov A."/>
            <person name="Ngan C.Y."/>
            <person name="Daum C."/>
            <person name="Chiniquy J."/>
            <person name="Barry K."/>
            <person name="LaButti K."/>
            <person name="Haridas S."/>
            <person name="Simmons B.A."/>
            <person name="Magnuson J.K."/>
            <person name="Mortensen U.H."/>
            <person name="Larsen T.O."/>
            <person name="Grigoriev I.V."/>
            <person name="Baker S.E."/>
            <person name="Andersen M.R."/>
        </authorList>
    </citation>
    <scope>NUCLEOTIDE SEQUENCE [LARGE SCALE GENOMIC DNA]</scope>
    <source>
        <strain evidence="3 4">IBT 24754</strain>
    </source>
</reference>
<evidence type="ECO:0000313" key="3">
    <source>
        <dbReference type="EMBL" id="PTU24352.1"/>
    </source>
</evidence>
<dbReference type="GO" id="GO:0016491">
    <property type="term" value="F:oxidoreductase activity"/>
    <property type="evidence" value="ECO:0007669"/>
    <property type="project" value="InterPro"/>
</dbReference>
<dbReference type="VEuPathDB" id="FungiDB:P175DRAFT_0527815"/>
<evidence type="ECO:0008006" key="5">
    <source>
        <dbReference type="Google" id="ProtNLM"/>
    </source>
</evidence>
<evidence type="ECO:0000256" key="2">
    <source>
        <dbReference type="SAM" id="SignalP"/>
    </source>
</evidence>
<feature type="chain" id="PRO_5015594144" description="Methyltransferase" evidence="2">
    <location>
        <begin position="22"/>
        <end position="322"/>
    </location>
</feature>
<dbReference type="GeneID" id="63816441"/>
<accession>A0A2T5M743</accession>
<dbReference type="RefSeq" id="XP_040755744.1">
    <property type="nucleotide sequence ID" value="XM_040899559.1"/>
</dbReference>
<dbReference type="PANTHER" id="PTHR34598">
    <property type="entry name" value="BLL6449 PROTEIN"/>
    <property type="match status" value="1"/>
</dbReference>